<sequence>MADGFKKYFNGTTMHGRANVAKATYATLAVFYLLYRVRRSKGAPKEELAGAEVEKEQCNCDVEKPEHSVGYCDPHAEPQPPEKHCSVCRDRASERRAREGCNGDPPPPPPPSSPPPPPSSSATAAPRRKCPCEDPHRHIETPKPTTHQSHMQMPSPHEDQVHPAREIIGHMQEAASRALRNVIGAVLGDNSSADNTAATLYRDGEDTSSDAAAAAAAAAEARQMEDDGDGSDYGADNQLNRERRTSPKSCVPTTGSCDIDLVLPLNQEPQELVQSQAQTQPQPRFRAFEDDFASEMFFEDFDE</sequence>
<dbReference type="Proteomes" id="UP000515160">
    <property type="component" value="Chromosome X"/>
</dbReference>
<evidence type="ECO:0000256" key="6">
    <source>
        <dbReference type="SAM" id="MobiDB-lite"/>
    </source>
</evidence>
<proteinExistence type="predicted"/>
<evidence type="ECO:0000256" key="3">
    <source>
        <dbReference type="ARBA" id="ARBA00022989"/>
    </source>
</evidence>
<feature type="region of interest" description="Disordered" evidence="6">
    <location>
        <begin position="201"/>
        <end position="254"/>
    </location>
</feature>
<evidence type="ECO:0000313" key="7">
    <source>
        <dbReference type="Proteomes" id="UP000515160"/>
    </source>
</evidence>
<dbReference type="PANTHER" id="PTHR34038:SF1">
    <property type="entry name" value="ATP SYNTHASE MEMBRANE SUBUNIT K, MITOCHONDRIAL"/>
    <property type="match status" value="1"/>
</dbReference>
<accession>A0A6P8Y4B2</accession>
<keyword evidence="5" id="KW-0472">Membrane</keyword>
<feature type="compositionally biased region" description="Low complexity" evidence="6">
    <location>
        <begin position="211"/>
        <end position="221"/>
    </location>
</feature>
<evidence type="ECO:0000256" key="5">
    <source>
        <dbReference type="ARBA" id="ARBA00023136"/>
    </source>
</evidence>
<gene>
    <name evidence="8" type="primary">LOC117577599</name>
</gene>
<keyword evidence="4" id="KW-0496">Mitochondrion</keyword>
<feature type="compositionally biased region" description="Basic and acidic residues" evidence="6">
    <location>
        <begin position="130"/>
        <end position="141"/>
    </location>
</feature>
<name>A0A6P8Y4B2_DROAB</name>
<keyword evidence="7" id="KW-1185">Reference proteome</keyword>
<evidence type="ECO:0000313" key="8">
    <source>
        <dbReference type="RefSeq" id="XP_034118335.1"/>
    </source>
</evidence>
<feature type="compositionally biased region" description="Polar residues" evidence="6">
    <location>
        <begin position="143"/>
        <end position="152"/>
    </location>
</feature>
<dbReference type="InterPro" id="IPR009125">
    <property type="entry name" value="ATPMK"/>
</dbReference>
<keyword evidence="3" id="KW-1133">Transmembrane helix</keyword>
<keyword evidence="2" id="KW-0812">Transmembrane</keyword>
<dbReference type="AlphaFoldDB" id="A0A6P8Y4B2"/>
<comment type="subcellular location">
    <subcellularLocation>
        <location evidence="1">Mitochondrion membrane</location>
        <topology evidence="1">Single-pass membrane protein</topology>
    </subcellularLocation>
</comment>
<dbReference type="GeneID" id="117577599"/>
<evidence type="ECO:0000256" key="1">
    <source>
        <dbReference type="ARBA" id="ARBA00004304"/>
    </source>
</evidence>
<feature type="region of interest" description="Disordered" evidence="6">
    <location>
        <begin position="71"/>
        <end position="160"/>
    </location>
</feature>
<organism evidence="7 8">
    <name type="scientific">Drosophila albomicans</name>
    <name type="common">Fruit fly</name>
    <dbReference type="NCBI Taxonomy" id="7291"/>
    <lineage>
        <taxon>Eukaryota</taxon>
        <taxon>Metazoa</taxon>
        <taxon>Ecdysozoa</taxon>
        <taxon>Arthropoda</taxon>
        <taxon>Hexapoda</taxon>
        <taxon>Insecta</taxon>
        <taxon>Pterygota</taxon>
        <taxon>Neoptera</taxon>
        <taxon>Endopterygota</taxon>
        <taxon>Diptera</taxon>
        <taxon>Brachycera</taxon>
        <taxon>Muscomorpha</taxon>
        <taxon>Ephydroidea</taxon>
        <taxon>Drosophilidae</taxon>
        <taxon>Drosophila</taxon>
    </lineage>
</organism>
<reference evidence="8" key="1">
    <citation type="submission" date="2025-08" db="UniProtKB">
        <authorList>
            <consortium name="RefSeq"/>
        </authorList>
    </citation>
    <scope>IDENTIFICATION</scope>
    <source>
        <strain evidence="8">15112-1751.03</strain>
        <tissue evidence="8">Whole Adult</tissue>
    </source>
</reference>
<dbReference type="GO" id="GO:0031966">
    <property type="term" value="C:mitochondrial membrane"/>
    <property type="evidence" value="ECO:0007669"/>
    <property type="project" value="UniProtKB-SubCell"/>
</dbReference>
<dbReference type="RefSeq" id="XP_034118335.1">
    <property type="nucleotide sequence ID" value="XM_034262444.2"/>
</dbReference>
<feature type="compositionally biased region" description="Pro residues" evidence="6">
    <location>
        <begin position="104"/>
        <end position="119"/>
    </location>
</feature>
<evidence type="ECO:0000256" key="4">
    <source>
        <dbReference type="ARBA" id="ARBA00023128"/>
    </source>
</evidence>
<feature type="compositionally biased region" description="Basic and acidic residues" evidence="6">
    <location>
        <begin position="74"/>
        <end position="101"/>
    </location>
</feature>
<evidence type="ECO:0000256" key="2">
    <source>
        <dbReference type="ARBA" id="ARBA00022692"/>
    </source>
</evidence>
<dbReference type="OrthoDB" id="9435504at2759"/>
<dbReference type="Pfam" id="PF14960">
    <property type="entry name" value="ATP_synth_reg"/>
    <property type="match status" value="1"/>
</dbReference>
<dbReference type="PANTHER" id="PTHR34038">
    <property type="entry name" value="ATP SYNTHASE MEMBRANE SUBUNIT DAPIT, MITOCHONDRIAL"/>
    <property type="match status" value="1"/>
</dbReference>
<protein>
    <submittedName>
        <fullName evidence="8">Uncharacterized protein LOC117577599</fullName>
    </submittedName>
</protein>